<dbReference type="PROSITE" id="PS51144">
    <property type="entry name" value="ALPHA_CA_2"/>
    <property type="match status" value="1"/>
</dbReference>
<feature type="signal peptide" evidence="6">
    <location>
        <begin position="1"/>
        <end position="31"/>
    </location>
</feature>
<evidence type="ECO:0000256" key="3">
    <source>
        <dbReference type="ARBA" id="ARBA00022723"/>
    </source>
</evidence>
<evidence type="ECO:0000313" key="9">
    <source>
        <dbReference type="EMBL" id="KAJ1254350.1"/>
    </source>
</evidence>
<dbReference type="SUPFAM" id="SSF51069">
    <property type="entry name" value="Carbonic anhydrase"/>
    <property type="match status" value="1"/>
</dbReference>
<dbReference type="InterPro" id="IPR023561">
    <property type="entry name" value="Carbonic_anhydrase_a-class"/>
</dbReference>
<evidence type="ECO:0000256" key="2">
    <source>
        <dbReference type="ARBA" id="ARBA00012925"/>
    </source>
</evidence>
<dbReference type="InterPro" id="IPR001148">
    <property type="entry name" value="CA_dom"/>
</dbReference>
<gene>
    <name evidence="9" type="ORF">BS78_K078100</name>
</gene>
<dbReference type="AlphaFoldDB" id="A0A9W8CDN7"/>
<dbReference type="GO" id="GO:0004089">
    <property type="term" value="F:carbonate dehydratase activity"/>
    <property type="evidence" value="ECO:0007669"/>
    <property type="project" value="UniProtKB-UniRule"/>
</dbReference>
<dbReference type="CDD" id="cd03124">
    <property type="entry name" value="alpha_CA_prokaryotic_like"/>
    <property type="match status" value="1"/>
</dbReference>
<dbReference type="EMBL" id="MU630126">
    <property type="protein sequence ID" value="KAJ1254350.1"/>
    <property type="molecule type" value="Genomic_DNA"/>
</dbReference>
<dbReference type="SMART" id="SM01057">
    <property type="entry name" value="Carb_anhydrase"/>
    <property type="match status" value="1"/>
</dbReference>
<evidence type="ECO:0000313" key="10">
    <source>
        <dbReference type="Proteomes" id="UP001164776"/>
    </source>
</evidence>
<reference evidence="9 10" key="1">
    <citation type="submission" date="2022-10" db="EMBL/GenBank/DDBJ databases">
        <title>WGS assembly of Paspalum vaginatum 540-79.</title>
        <authorList>
            <person name="Sun G."/>
            <person name="Wase N."/>
            <person name="Shu S."/>
            <person name="Jenkins J."/>
            <person name="Zhou B."/>
            <person name="Torres-Rodriguez J."/>
            <person name="Chen C."/>
            <person name="Sandor L."/>
            <person name="Plott C."/>
            <person name="Yoshinga Y."/>
            <person name="Daum C."/>
            <person name="Qi P."/>
            <person name="Barry K."/>
            <person name="Lipzen A."/>
            <person name="Berry L."/>
            <person name="Pedersen C."/>
            <person name="Gottilla T."/>
            <person name="Foltz A."/>
            <person name="Yu H."/>
            <person name="O'Malley R."/>
            <person name="Zhang C."/>
            <person name="Devos K."/>
            <person name="Sigmon B."/>
            <person name="Yu B."/>
            <person name="Obata T."/>
            <person name="Schmutz J."/>
            <person name="Schnable J."/>
        </authorList>
    </citation>
    <scope>NUCLEOTIDE SEQUENCE [LARGE SCALE GENOMIC DNA]</scope>
    <source>
        <strain evidence="10">cv. 540-79</strain>
    </source>
</reference>
<proteinExistence type="inferred from homology"/>
<keyword evidence="3 6" id="KW-0479">Metal-binding</keyword>
<dbReference type="OrthoDB" id="429145at2759"/>
<keyword evidence="6" id="KW-0732">Signal</keyword>
<feature type="domain" description="Alpha-carbonic anhydrase" evidence="8">
    <location>
        <begin position="33"/>
        <end position="272"/>
    </location>
</feature>
<evidence type="ECO:0000256" key="1">
    <source>
        <dbReference type="ARBA" id="ARBA00001947"/>
    </source>
</evidence>
<sequence>MDLARHLRHAVGAVLLAEALLLSAAVPPCAGATEFTYVPNAPNGPENWGTFKPEWAECSAGQMQSPIDLSDDNATLVRSLGYLDYSYRPALATIINTGHDIKVIFKGDAGSLRINGTVYPLKQLHWHTPSEHTIDGRRYDMEVHLVHITPENKIAVVGVLYKVNLIFPDLFLKKLEPFIVAVAATRDQELPIGLVDPNDAACTGCVYYRYMGSLTTPPCTEGVIWTVCKKVRPVQKSQIDLLQGAVDPDNKMNARPASAAEQQRRQRLPPSP</sequence>
<evidence type="ECO:0000256" key="7">
    <source>
        <dbReference type="SAM" id="MobiDB-lite"/>
    </source>
</evidence>
<dbReference type="GO" id="GO:0006730">
    <property type="term" value="P:one-carbon metabolic process"/>
    <property type="evidence" value="ECO:0007669"/>
    <property type="project" value="TreeGrafter"/>
</dbReference>
<comment type="catalytic activity">
    <reaction evidence="6">
        <text>hydrogencarbonate + H(+) = CO2 + H2O</text>
        <dbReference type="Rhea" id="RHEA:10748"/>
        <dbReference type="ChEBI" id="CHEBI:15377"/>
        <dbReference type="ChEBI" id="CHEBI:15378"/>
        <dbReference type="ChEBI" id="CHEBI:16526"/>
        <dbReference type="ChEBI" id="CHEBI:17544"/>
        <dbReference type="EC" id="4.2.1.1"/>
    </reaction>
</comment>
<dbReference type="InterPro" id="IPR018338">
    <property type="entry name" value="Carbonic_anhydrase_a-class_CS"/>
</dbReference>
<dbReference type="PANTHER" id="PTHR18952">
    <property type="entry name" value="CARBONIC ANHYDRASE"/>
    <property type="match status" value="1"/>
</dbReference>
<evidence type="ECO:0000256" key="5">
    <source>
        <dbReference type="ARBA" id="ARBA00023239"/>
    </source>
</evidence>
<dbReference type="PROSITE" id="PS00162">
    <property type="entry name" value="ALPHA_CA_1"/>
    <property type="match status" value="1"/>
</dbReference>
<dbReference type="EC" id="4.2.1.1" evidence="2 6"/>
<comment type="caution">
    <text evidence="9">The sequence shown here is derived from an EMBL/GenBank/DDBJ whole genome shotgun (WGS) entry which is preliminary data.</text>
</comment>
<evidence type="ECO:0000256" key="6">
    <source>
        <dbReference type="RuleBase" id="RU367011"/>
    </source>
</evidence>
<dbReference type="PANTHER" id="PTHR18952:SF260">
    <property type="entry name" value="ALPHA CARBONIC ANHYDRASE 7"/>
    <property type="match status" value="1"/>
</dbReference>
<dbReference type="InterPro" id="IPR041891">
    <property type="entry name" value="Alpha_CA_prokaryot-like"/>
</dbReference>
<evidence type="ECO:0000259" key="8">
    <source>
        <dbReference type="PROSITE" id="PS51144"/>
    </source>
</evidence>
<keyword evidence="10" id="KW-1185">Reference proteome</keyword>
<keyword evidence="5 6" id="KW-0456">Lyase</keyword>
<protein>
    <recommendedName>
        <fullName evidence="2 6">Carbonic anhydrase</fullName>
        <ecNumber evidence="2 6">4.2.1.1</ecNumber>
    </recommendedName>
</protein>
<accession>A0A9W8CDN7</accession>
<feature type="region of interest" description="Disordered" evidence="7">
    <location>
        <begin position="245"/>
        <end position="272"/>
    </location>
</feature>
<dbReference type="GO" id="GO:0008270">
    <property type="term" value="F:zinc ion binding"/>
    <property type="evidence" value="ECO:0007669"/>
    <property type="project" value="UniProtKB-UniRule"/>
</dbReference>
<dbReference type="Pfam" id="PF00194">
    <property type="entry name" value="Carb_anhydrase"/>
    <property type="match status" value="1"/>
</dbReference>
<dbReference type="Proteomes" id="UP001164776">
    <property type="component" value="Unassembled WGS sequence"/>
</dbReference>
<feature type="chain" id="PRO_5041016044" description="Carbonic anhydrase" evidence="6">
    <location>
        <begin position="32"/>
        <end position="272"/>
    </location>
</feature>
<comment type="cofactor">
    <cofactor evidence="1 6">
        <name>Zn(2+)</name>
        <dbReference type="ChEBI" id="CHEBI:29105"/>
    </cofactor>
</comment>
<keyword evidence="4 6" id="KW-0862">Zinc</keyword>
<dbReference type="Gene3D" id="3.10.200.10">
    <property type="entry name" value="Alpha carbonic anhydrase"/>
    <property type="match status" value="1"/>
</dbReference>
<name>A0A9W8CDN7_9POAL</name>
<organism evidence="9 10">
    <name type="scientific">Paspalum vaginatum</name>
    <name type="common">seashore paspalum</name>
    <dbReference type="NCBI Taxonomy" id="158149"/>
    <lineage>
        <taxon>Eukaryota</taxon>
        <taxon>Viridiplantae</taxon>
        <taxon>Streptophyta</taxon>
        <taxon>Embryophyta</taxon>
        <taxon>Tracheophyta</taxon>
        <taxon>Spermatophyta</taxon>
        <taxon>Magnoliopsida</taxon>
        <taxon>Liliopsida</taxon>
        <taxon>Poales</taxon>
        <taxon>Poaceae</taxon>
        <taxon>PACMAD clade</taxon>
        <taxon>Panicoideae</taxon>
        <taxon>Andropogonodae</taxon>
        <taxon>Paspaleae</taxon>
        <taxon>Paspalinae</taxon>
        <taxon>Paspalum</taxon>
    </lineage>
</organism>
<evidence type="ECO:0000256" key="4">
    <source>
        <dbReference type="ARBA" id="ARBA00022833"/>
    </source>
</evidence>
<dbReference type="InterPro" id="IPR036398">
    <property type="entry name" value="CA_dom_sf"/>
</dbReference>
<comment type="function">
    <text evidence="6">Reversible hydration of carbon dioxide.</text>
</comment>
<comment type="similarity">
    <text evidence="6">Belongs to the alpha-carbonic anhydrase family.</text>
</comment>